<sequence>MTISSLKSVKTVKVHSTRGSERNISIHRLTTTRDVALSPLDISLTPVHTLNMSANDRTVGRPHASPAQYKLSQ</sequence>
<dbReference type="AlphaFoldDB" id="A0A9D4CGM3"/>
<evidence type="ECO:0000313" key="2">
    <source>
        <dbReference type="EMBL" id="KAH3724349.1"/>
    </source>
</evidence>
<reference evidence="2" key="2">
    <citation type="submission" date="2020-11" db="EMBL/GenBank/DDBJ databases">
        <authorList>
            <person name="McCartney M.A."/>
            <person name="Auch B."/>
            <person name="Kono T."/>
            <person name="Mallez S."/>
            <person name="Becker A."/>
            <person name="Gohl D.M."/>
            <person name="Silverstein K.A.T."/>
            <person name="Koren S."/>
            <person name="Bechman K.B."/>
            <person name="Herman A."/>
            <person name="Abrahante J.E."/>
            <person name="Garbe J."/>
        </authorList>
    </citation>
    <scope>NUCLEOTIDE SEQUENCE</scope>
    <source>
        <strain evidence="2">Duluth1</strain>
        <tissue evidence="2">Whole animal</tissue>
    </source>
</reference>
<keyword evidence="3" id="KW-1185">Reference proteome</keyword>
<dbReference type="Proteomes" id="UP000828390">
    <property type="component" value="Unassembled WGS sequence"/>
</dbReference>
<feature type="region of interest" description="Disordered" evidence="1">
    <location>
        <begin position="54"/>
        <end position="73"/>
    </location>
</feature>
<gene>
    <name evidence="2" type="ORF">DPMN_050165</name>
</gene>
<evidence type="ECO:0000256" key="1">
    <source>
        <dbReference type="SAM" id="MobiDB-lite"/>
    </source>
</evidence>
<protein>
    <submittedName>
        <fullName evidence="2">Uncharacterized protein</fullName>
    </submittedName>
</protein>
<evidence type="ECO:0000313" key="3">
    <source>
        <dbReference type="Proteomes" id="UP000828390"/>
    </source>
</evidence>
<name>A0A9D4CGM3_DREPO</name>
<proteinExistence type="predicted"/>
<organism evidence="2 3">
    <name type="scientific">Dreissena polymorpha</name>
    <name type="common">Zebra mussel</name>
    <name type="synonym">Mytilus polymorpha</name>
    <dbReference type="NCBI Taxonomy" id="45954"/>
    <lineage>
        <taxon>Eukaryota</taxon>
        <taxon>Metazoa</taxon>
        <taxon>Spiralia</taxon>
        <taxon>Lophotrochozoa</taxon>
        <taxon>Mollusca</taxon>
        <taxon>Bivalvia</taxon>
        <taxon>Autobranchia</taxon>
        <taxon>Heteroconchia</taxon>
        <taxon>Euheterodonta</taxon>
        <taxon>Imparidentia</taxon>
        <taxon>Neoheterodontei</taxon>
        <taxon>Myida</taxon>
        <taxon>Dreissenoidea</taxon>
        <taxon>Dreissenidae</taxon>
        <taxon>Dreissena</taxon>
    </lineage>
</organism>
<accession>A0A9D4CGM3</accession>
<reference evidence="2" key="1">
    <citation type="journal article" date="2019" name="bioRxiv">
        <title>The Genome of the Zebra Mussel, Dreissena polymorpha: A Resource for Invasive Species Research.</title>
        <authorList>
            <person name="McCartney M.A."/>
            <person name="Auch B."/>
            <person name="Kono T."/>
            <person name="Mallez S."/>
            <person name="Zhang Y."/>
            <person name="Obille A."/>
            <person name="Becker A."/>
            <person name="Abrahante J.E."/>
            <person name="Garbe J."/>
            <person name="Badalamenti J.P."/>
            <person name="Herman A."/>
            <person name="Mangelson H."/>
            <person name="Liachko I."/>
            <person name="Sullivan S."/>
            <person name="Sone E.D."/>
            <person name="Koren S."/>
            <person name="Silverstein K.A.T."/>
            <person name="Beckman K.B."/>
            <person name="Gohl D.M."/>
        </authorList>
    </citation>
    <scope>NUCLEOTIDE SEQUENCE</scope>
    <source>
        <strain evidence="2">Duluth1</strain>
        <tissue evidence="2">Whole animal</tissue>
    </source>
</reference>
<dbReference type="EMBL" id="JAIWYP010000012">
    <property type="protein sequence ID" value="KAH3724349.1"/>
    <property type="molecule type" value="Genomic_DNA"/>
</dbReference>
<comment type="caution">
    <text evidence="2">The sequence shown here is derived from an EMBL/GenBank/DDBJ whole genome shotgun (WGS) entry which is preliminary data.</text>
</comment>